<organism evidence="13 14">
    <name type="scientific">Leadbetterella byssophila (strain DSM 17132 / JCM 16389 / KACC 11308 / NBRC 106382 / 4M15)</name>
    <dbReference type="NCBI Taxonomy" id="649349"/>
    <lineage>
        <taxon>Bacteria</taxon>
        <taxon>Pseudomonadati</taxon>
        <taxon>Bacteroidota</taxon>
        <taxon>Cytophagia</taxon>
        <taxon>Cytophagales</taxon>
        <taxon>Leadbetterellaceae</taxon>
        <taxon>Leadbetterella</taxon>
    </lineage>
</organism>
<dbReference type="Pfam" id="PF00474">
    <property type="entry name" value="SSF"/>
    <property type="match status" value="1"/>
</dbReference>
<feature type="transmembrane region" description="Helical" evidence="12">
    <location>
        <begin position="412"/>
        <end position="429"/>
    </location>
</feature>
<reference key="1">
    <citation type="submission" date="2010-11" db="EMBL/GenBank/DDBJ databases">
        <title>The complete genome of Leadbetterella byssophila DSM 17132.</title>
        <authorList>
            <consortium name="US DOE Joint Genome Institute (JGI-PGF)"/>
            <person name="Lucas S."/>
            <person name="Copeland A."/>
            <person name="Lapidus A."/>
            <person name="Glavina del Rio T."/>
            <person name="Dalin E."/>
            <person name="Tice H."/>
            <person name="Bruce D."/>
            <person name="Goodwin L."/>
            <person name="Pitluck S."/>
            <person name="Kyrpides N."/>
            <person name="Mavromatis K."/>
            <person name="Ivanova N."/>
            <person name="Teshima H."/>
            <person name="Brettin T."/>
            <person name="Detter J.C."/>
            <person name="Han C."/>
            <person name="Tapia R."/>
            <person name="Land M."/>
            <person name="Hauser L."/>
            <person name="Markowitz V."/>
            <person name="Cheng J.-F."/>
            <person name="Hugenholtz P."/>
            <person name="Woyke T."/>
            <person name="Wu D."/>
            <person name="Tindall B."/>
            <person name="Pomrenke H.G."/>
            <person name="Brambilla E."/>
            <person name="Klenk H.-P."/>
            <person name="Eisen J.A."/>
        </authorList>
    </citation>
    <scope>NUCLEOTIDE SEQUENCE [LARGE SCALE GENOMIC DNA]</scope>
    <source>
        <strain>DSM 17132</strain>
    </source>
</reference>
<feature type="transmembrane region" description="Helical" evidence="12">
    <location>
        <begin position="145"/>
        <end position="170"/>
    </location>
</feature>
<evidence type="ECO:0000256" key="9">
    <source>
        <dbReference type="ARBA" id="ARBA00023136"/>
    </source>
</evidence>
<keyword evidence="7" id="KW-0915">Sodium</keyword>
<evidence type="ECO:0000256" key="12">
    <source>
        <dbReference type="SAM" id="Phobius"/>
    </source>
</evidence>
<reference evidence="13 14" key="2">
    <citation type="journal article" date="2011" name="Stand. Genomic Sci.">
        <title>Complete genome sequence of Leadbetterella byssophila type strain (4M15).</title>
        <authorList>
            <person name="Abt B."/>
            <person name="Teshima H."/>
            <person name="Lucas S."/>
            <person name="Lapidus A."/>
            <person name="Del Rio T.G."/>
            <person name="Nolan M."/>
            <person name="Tice H."/>
            <person name="Cheng J.F."/>
            <person name="Pitluck S."/>
            <person name="Liolios K."/>
            <person name="Pagani I."/>
            <person name="Ivanova N."/>
            <person name="Mavromatis K."/>
            <person name="Pati A."/>
            <person name="Tapia R."/>
            <person name="Han C."/>
            <person name="Goodwin L."/>
            <person name="Chen A."/>
            <person name="Palaniappan K."/>
            <person name="Land M."/>
            <person name="Hauser L."/>
            <person name="Chang Y.J."/>
            <person name="Jeffries C.D."/>
            <person name="Rohde M."/>
            <person name="Goker M."/>
            <person name="Tindall B.J."/>
            <person name="Detter J.C."/>
            <person name="Woyke T."/>
            <person name="Bristow J."/>
            <person name="Eisen J.A."/>
            <person name="Markowitz V."/>
            <person name="Hugenholtz P."/>
            <person name="Klenk H.P."/>
            <person name="Kyrpides N.C."/>
        </authorList>
    </citation>
    <scope>NUCLEOTIDE SEQUENCE [LARGE SCALE GENOMIC DNA]</scope>
    <source>
        <strain evidence="14">DSM 17132 / JCM 16389 / KACC 11308 / NBRC 106382 / 4M15</strain>
    </source>
</reference>
<dbReference type="OrthoDB" id="891563at2"/>
<feature type="transmembrane region" description="Helical" evidence="12">
    <location>
        <begin position="177"/>
        <end position="199"/>
    </location>
</feature>
<dbReference type="InterPro" id="IPR001734">
    <property type="entry name" value="Na/solute_symporter"/>
</dbReference>
<dbReference type="GO" id="GO:0006814">
    <property type="term" value="P:sodium ion transport"/>
    <property type="evidence" value="ECO:0007669"/>
    <property type="project" value="UniProtKB-KW"/>
</dbReference>
<dbReference type="CDD" id="cd10326">
    <property type="entry name" value="SLC5sbd_NIS-like"/>
    <property type="match status" value="1"/>
</dbReference>
<evidence type="ECO:0000313" key="14">
    <source>
        <dbReference type="Proteomes" id="UP000007435"/>
    </source>
</evidence>
<evidence type="ECO:0000256" key="6">
    <source>
        <dbReference type="ARBA" id="ARBA00022989"/>
    </source>
</evidence>
<dbReference type="InterPro" id="IPR051163">
    <property type="entry name" value="Sodium:Solute_Symporter_SSF"/>
</dbReference>
<keyword evidence="4" id="KW-1003">Cell membrane</keyword>
<evidence type="ECO:0000256" key="4">
    <source>
        <dbReference type="ARBA" id="ARBA00022475"/>
    </source>
</evidence>
<feature type="transmembrane region" description="Helical" evidence="12">
    <location>
        <begin position="42"/>
        <end position="61"/>
    </location>
</feature>
<dbReference type="InterPro" id="IPR038377">
    <property type="entry name" value="Na/Glc_symporter_sf"/>
</dbReference>
<dbReference type="Gene3D" id="1.20.1730.10">
    <property type="entry name" value="Sodium/glucose cotransporter"/>
    <property type="match status" value="1"/>
</dbReference>
<evidence type="ECO:0000256" key="3">
    <source>
        <dbReference type="ARBA" id="ARBA00022448"/>
    </source>
</evidence>
<keyword evidence="14" id="KW-1185">Reference proteome</keyword>
<dbReference type="GO" id="GO:0005886">
    <property type="term" value="C:plasma membrane"/>
    <property type="evidence" value="ECO:0007669"/>
    <property type="project" value="UniProtKB-SubCell"/>
</dbReference>
<keyword evidence="3" id="KW-0813">Transport</keyword>
<sequence length="489" mass="54329">MSPLIALSILFIYFSILILISIKTSKNADSASFFLANKAAPWYLVAFGMIGTSISGVTFVSVPGKVGAESFGYFQMVLGFVLGYLFIGTVLMPLYYRLNLISIYQFFQTRFGYWSYKTGSAIFLISRTIGSAVRLYVAVSVLQMAIFGPIGIPFELSVIFTILLIWVYTFKGGVKTILITDTLQTFFLIAALITTIFLLKNQMGWGLTDMFTQIGASDYSKIFHFDQGWSDKQNFFKLFISGMFITIVMTGMDQDLMQKNLSCKNIKEAQKNMLWFTVTLVVVNLLFLSLGAMLFLYANKTGIQVPANSDEFYPMMALEIFNGPEFGIAGMLVGITFLIGITAATYASSDSALTALTTAFSVDFMNVQQKTEEETIKIKNRVHVGFSIVFVIVILIFHALNSTDLITAIYKIASYTYGPLLGLFAFGIFSKKAVWDKAVPYICFASPVITYLLEQAIQKGTGYKFGFENLLLNGLITILGLALFGKKEK</sequence>
<keyword evidence="6 12" id="KW-1133">Transmembrane helix</keyword>
<evidence type="ECO:0000256" key="8">
    <source>
        <dbReference type="ARBA" id="ARBA00023065"/>
    </source>
</evidence>
<evidence type="ECO:0000256" key="10">
    <source>
        <dbReference type="ARBA" id="ARBA00023201"/>
    </source>
</evidence>
<comment type="subcellular location">
    <subcellularLocation>
        <location evidence="1">Cell membrane</location>
        <topology evidence="1">Multi-pass membrane protein</topology>
    </subcellularLocation>
</comment>
<dbReference type="HOGENOM" id="CLU_018808_11_4_10"/>
<keyword evidence="8" id="KW-0406">Ion transport</keyword>
<evidence type="ECO:0000256" key="2">
    <source>
        <dbReference type="ARBA" id="ARBA00006434"/>
    </source>
</evidence>
<feature type="transmembrane region" description="Helical" evidence="12">
    <location>
        <begin position="326"/>
        <end position="347"/>
    </location>
</feature>
<keyword evidence="5 12" id="KW-0812">Transmembrane</keyword>
<comment type="similarity">
    <text evidence="2 11">Belongs to the sodium:solute symporter (SSF) (TC 2.A.21) family.</text>
</comment>
<dbReference type="AlphaFoldDB" id="E4RUW3"/>
<evidence type="ECO:0000256" key="11">
    <source>
        <dbReference type="RuleBase" id="RU362091"/>
    </source>
</evidence>
<dbReference type="PROSITE" id="PS50283">
    <property type="entry name" value="NA_SOLUT_SYMP_3"/>
    <property type="match status" value="1"/>
</dbReference>
<feature type="transmembrane region" description="Helical" evidence="12">
    <location>
        <begin position="119"/>
        <end position="139"/>
    </location>
</feature>
<accession>E4RUW3</accession>
<feature type="transmembrane region" description="Helical" evidence="12">
    <location>
        <begin position="463"/>
        <end position="484"/>
    </location>
</feature>
<evidence type="ECO:0000313" key="13">
    <source>
        <dbReference type="EMBL" id="ADQ16986.1"/>
    </source>
</evidence>
<dbReference type="KEGG" id="lby:Lbys_1266"/>
<gene>
    <name evidence="13" type="ordered locus">Lbys_1266</name>
</gene>
<dbReference type="EMBL" id="CP002305">
    <property type="protein sequence ID" value="ADQ16986.1"/>
    <property type="molecule type" value="Genomic_DNA"/>
</dbReference>
<feature type="transmembrane region" description="Helical" evidence="12">
    <location>
        <begin position="73"/>
        <end position="98"/>
    </location>
</feature>
<dbReference type="RefSeq" id="WP_013408036.1">
    <property type="nucleotide sequence ID" value="NC_014655.1"/>
</dbReference>
<dbReference type="PANTHER" id="PTHR42985">
    <property type="entry name" value="SODIUM-COUPLED MONOCARBOXYLATE TRANSPORTER"/>
    <property type="match status" value="1"/>
</dbReference>
<dbReference type="Proteomes" id="UP000007435">
    <property type="component" value="Chromosome"/>
</dbReference>
<dbReference type="PANTHER" id="PTHR42985:SF47">
    <property type="entry name" value="INTEGRAL MEMBRANE TRANSPORT PROTEIN"/>
    <property type="match status" value="1"/>
</dbReference>
<evidence type="ECO:0000256" key="7">
    <source>
        <dbReference type="ARBA" id="ARBA00023053"/>
    </source>
</evidence>
<feature type="transmembrane region" description="Helical" evidence="12">
    <location>
        <begin position="273"/>
        <end position="298"/>
    </location>
</feature>
<feature type="transmembrane region" description="Helical" evidence="12">
    <location>
        <begin position="235"/>
        <end position="252"/>
    </location>
</feature>
<name>E4RUW3_LEAB4</name>
<evidence type="ECO:0000256" key="5">
    <source>
        <dbReference type="ARBA" id="ARBA00022692"/>
    </source>
</evidence>
<keyword evidence="10" id="KW-0739">Sodium transport</keyword>
<feature type="transmembrane region" description="Helical" evidence="12">
    <location>
        <begin position="6"/>
        <end position="22"/>
    </location>
</feature>
<protein>
    <submittedName>
        <fullName evidence="13">Na+/solute symporter</fullName>
    </submittedName>
</protein>
<dbReference type="STRING" id="649349.Lbys_1266"/>
<evidence type="ECO:0000256" key="1">
    <source>
        <dbReference type="ARBA" id="ARBA00004651"/>
    </source>
</evidence>
<dbReference type="eggNOG" id="COG0591">
    <property type="taxonomic scope" value="Bacteria"/>
</dbReference>
<keyword evidence="9 12" id="KW-0472">Membrane</keyword>
<dbReference type="GO" id="GO:0015293">
    <property type="term" value="F:symporter activity"/>
    <property type="evidence" value="ECO:0007669"/>
    <property type="project" value="TreeGrafter"/>
</dbReference>
<proteinExistence type="inferred from homology"/>
<feature type="transmembrane region" description="Helical" evidence="12">
    <location>
        <begin position="382"/>
        <end position="400"/>
    </location>
</feature>